<feature type="region of interest" description="Disordered" evidence="1">
    <location>
        <begin position="40"/>
        <end position="104"/>
    </location>
</feature>
<evidence type="ECO:0000256" key="1">
    <source>
        <dbReference type="SAM" id="MobiDB-lite"/>
    </source>
</evidence>
<feature type="compositionally biased region" description="Low complexity" evidence="1">
    <location>
        <begin position="64"/>
        <end position="84"/>
    </location>
</feature>
<organism evidence="2 3">
    <name type="scientific">Liparis tanakae</name>
    <name type="common">Tanaka's snailfish</name>
    <dbReference type="NCBI Taxonomy" id="230148"/>
    <lineage>
        <taxon>Eukaryota</taxon>
        <taxon>Metazoa</taxon>
        <taxon>Chordata</taxon>
        <taxon>Craniata</taxon>
        <taxon>Vertebrata</taxon>
        <taxon>Euteleostomi</taxon>
        <taxon>Actinopterygii</taxon>
        <taxon>Neopterygii</taxon>
        <taxon>Teleostei</taxon>
        <taxon>Neoteleostei</taxon>
        <taxon>Acanthomorphata</taxon>
        <taxon>Eupercaria</taxon>
        <taxon>Perciformes</taxon>
        <taxon>Cottioidei</taxon>
        <taxon>Cottales</taxon>
        <taxon>Liparidae</taxon>
        <taxon>Liparis</taxon>
    </lineage>
</organism>
<accession>A0A4Z2JGB6</accession>
<gene>
    <name evidence="2" type="ORF">EYF80_000528</name>
</gene>
<reference evidence="2 3" key="1">
    <citation type="submission" date="2019-03" db="EMBL/GenBank/DDBJ databases">
        <title>First draft genome of Liparis tanakae, snailfish: a comprehensive survey of snailfish specific genes.</title>
        <authorList>
            <person name="Kim W."/>
            <person name="Song I."/>
            <person name="Jeong J.-H."/>
            <person name="Kim D."/>
            <person name="Kim S."/>
            <person name="Ryu S."/>
            <person name="Song J.Y."/>
            <person name="Lee S.K."/>
        </authorList>
    </citation>
    <scope>NUCLEOTIDE SEQUENCE [LARGE SCALE GENOMIC DNA]</scope>
    <source>
        <tissue evidence="2">Muscle</tissue>
    </source>
</reference>
<feature type="compositionally biased region" description="Polar residues" evidence="1">
    <location>
        <begin position="49"/>
        <end position="58"/>
    </location>
</feature>
<protein>
    <submittedName>
        <fullName evidence="2">Uncharacterized protein</fullName>
    </submittedName>
</protein>
<evidence type="ECO:0000313" key="2">
    <source>
        <dbReference type="EMBL" id="TNN89240.1"/>
    </source>
</evidence>
<dbReference type="AlphaFoldDB" id="A0A4Z2JGB6"/>
<comment type="caution">
    <text evidence="2">The sequence shown here is derived from an EMBL/GenBank/DDBJ whole genome shotgun (WGS) entry which is preliminary data.</text>
</comment>
<proteinExistence type="predicted"/>
<keyword evidence="3" id="KW-1185">Reference proteome</keyword>
<sequence length="104" mass="11291">MVHALSQGEESGKEEPVETFETLLLFRSAAELNYADISFSRNKDGGTVQRASQGNSEYAQIGVNNNPPAASSSSTRDAQQQPIKKPAPQPPSDVTQLYAQVRKK</sequence>
<dbReference type="EMBL" id="SRLO01000002">
    <property type="protein sequence ID" value="TNN89240.1"/>
    <property type="molecule type" value="Genomic_DNA"/>
</dbReference>
<dbReference type="Proteomes" id="UP000314294">
    <property type="component" value="Unassembled WGS sequence"/>
</dbReference>
<name>A0A4Z2JGB6_9TELE</name>
<evidence type="ECO:0000313" key="3">
    <source>
        <dbReference type="Proteomes" id="UP000314294"/>
    </source>
</evidence>